<keyword evidence="1" id="KW-0479">Metal-binding</keyword>
<evidence type="ECO:0000313" key="5">
    <source>
        <dbReference type="EMBL" id="KKK54380.1"/>
    </source>
</evidence>
<evidence type="ECO:0000256" key="3">
    <source>
        <dbReference type="ARBA" id="ARBA00022833"/>
    </source>
</evidence>
<sequence length="207" mass="23193">DNIPPAIFISKSRADPVRMCWYCGKEAKSTCSKCKIGKFCNRECQSKYWPIHKQVCDEIFEFIDLTPLTVGVIADCIGAPEKQVQSALKRLSEPDIGWITVEVGVQSDDSPPLVATRARSLHSTPLHSTPLQSKEDKSTANEICRIPPTEITGNSYYLTAKKKKLHGNTLLSFIDFCKAFGGSEWKHHIYKLAIAENRIEYIAGFVE</sequence>
<evidence type="ECO:0000256" key="2">
    <source>
        <dbReference type="ARBA" id="ARBA00022771"/>
    </source>
</evidence>
<dbReference type="PROSITE" id="PS01360">
    <property type="entry name" value="ZF_MYND_1"/>
    <property type="match status" value="1"/>
</dbReference>
<dbReference type="Pfam" id="PF01753">
    <property type="entry name" value="zf-MYND"/>
    <property type="match status" value="1"/>
</dbReference>
<dbReference type="GO" id="GO:0008270">
    <property type="term" value="F:zinc ion binding"/>
    <property type="evidence" value="ECO:0007669"/>
    <property type="project" value="UniProtKB-KW"/>
</dbReference>
<dbReference type="AlphaFoldDB" id="A0A0F8X0Q6"/>
<accession>A0A0F8X0Q6</accession>
<feature type="domain" description="MYND-type" evidence="4">
    <location>
        <begin position="20"/>
        <end position="56"/>
    </location>
</feature>
<reference evidence="5" key="1">
    <citation type="journal article" date="2015" name="Nature">
        <title>Complex archaea that bridge the gap between prokaryotes and eukaryotes.</title>
        <authorList>
            <person name="Spang A."/>
            <person name="Saw J.H."/>
            <person name="Jorgensen S.L."/>
            <person name="Zaremba-Niedzwiedzka K."/>
            <person name="Martijn J."/>
            <person name="Lind A.E."/>
            <person name="van Eijk R."/>
            <person name="Schleper C."/>
            <person name="Guy L."/>
            <person name="Ettema T.J."/>
        </authorList>
    </citation>
    <scope>NUCLEOTIDE SEQUENCE</scope>
</reference>
<organism evidence="5">
    <name type="scientific">marine sediment metagenome</name>
    <dbReference type="NCBI Taxonomy" id="412755"/>
    <lineage>
        <taxon>unclassified sequences</taxon>
        <taxon>metagenomes</taxon>
        <taxon>ecological metagenomes</taxon>
    </lineage>
</organism>
<evidence type="ECO:0000256" key="1">
    <source>
        <dbReference type="ARBA" id="ARBA00022723"/>
    </source>
</evidence>
<proteinExistence type="predicted"/>
<comment type="caution">
    <text evidence="5">The sequence shown here is derived from an EMBL/GenBank/DDBJ whole genome shotgun (WGS) entry which is preliminary data.</text>
</comment>
<dbReference type="InterPro" id="IPR002893">
    <property type="entry name" value="Znf_MYND"/>
</dbReference>
<evidence type="ECO:0000259" key="4">
    <source>
        <dbReference type="PROSITE" id="PS50865"/>
    </source>
</evidence>
<gene>
    <name evidence="5" type="ORF">LCGC14_3085350</name>
</gene>
<dbReference type="Gene3D" id="6.10.140.2220">
    <property type="match status" value="1"/>
</dbReference>
<keyword evidence="2" id="KW-0863">Zinc-finger</keyword>
<name>A0A0F8X0Q6_9ZZZZ</name>
<dbReference type="SUPFAM" id="SSF144232">
    <property type="entry name" value="HIT/MYND zinc finger-like"/>
    <property type="match status" value="1"/>
</dbReference>
<protein>
    <recommendedName>
        <fullName evidence="4">MYND-type domain-containing protein</fullName>
    </recommendedName>
</protein>
<dbReference type="EMBL" id="LAZR01066024">
    <property type="protein sequence ID" value="KKK54380.1"/>
    <property type="molecule type" value="Genomic_DNA"/>
</dbReference>
<feature type="non-terminal residue" evidence="5">
    <location>
        <position position="1"/>
    </location>
</feature>
<keyword evidence="3" id="KW-0862">Zinc</keyword>
<dbReference type="PROSITE" id="PS50865">
    <property type="entry name" value="ZF_MYND_2"/>
    <property type="match status" value="1"/>
</dbReference>